<dbReference type="EMBL" id="OX336425">
    <property type="protein sequence ID" value="CAI2765915.1"/>
    <property type="molecule type" value="Genomic_DNA"/>
</dbReference>
<keyword evidence="1" id="KW-0812">Transmembrane</keyword>
<keyword evidence="1" id="KW-1133">Transmembrane helix</keyword>
<name>A0A9W4X8T2_9FLAO</name>
<reference evidence="2" key="1">
    <citation type="submission" date="2022-09" db="EMBL/GenBank/DDBJ databases">
        <authorList>
            <person name="Duchaud E."/>
        </authorList>
    </citation>
    <scope>NUCLEOTIDE SEQUENCE</scope>
    <source>
        <strain evidence="2">TRV642</strain>
    </source>
</reference>
<feature type="transmembrane region" description="Helical" evidence="1">
    <location>
        <begin position="67"/>
        <end position="89"/>
    </location>
</feature>
<protein>
    <submittedName>
        <fullName evidence="2">Uncharacterized protein</fullName>
    </submittedName>
</protein>
<evidence type="ECO:0000256" key="1">
    <source>
        <dbReference type="SAM" id="Phobius"/>
    </source>
</evidence>
<dbReference type="KEGG" id="fcs:TRV642_0889"/>
<keyword evidence="1" id="KW-0472">Membrane</keyword>
<feature type="transmembrane region" description="Helical" evidence="1">
    <location>
        <begin position="6"/>
        <end position="22"/>
    </location>
</feature>
<sequence>MISEDFISLIIMLLLSFVFHYFQKICERDYTKAKEDFYLFIKENKKYSEWDYNYKKSKMDIDNTRKWVLFLFKWLSFMVSIHGLTMLLINS</sequence>
<dbReference type="AlphaFoldDB" id="A0A9W4X8T2"/>
<proteinExistence type="predicted"/>
<dbReference type="Proteomes" id="UP001152749">
    <property type="component" value="Chromosome"/>
</dbReference>
<organism evidence="2 3">
    <name type="scientific">Flavobacterium collinsii</name>
    <dbReference type="NCBI Taxonomy" id="1114861"/>
    <lineage>
        <taxon>Bacteria</taxon>
        <taxon>Pseudomonadati</taxon>
        <taxon>Bacteroidota</taxon>
        <taxon>Flavobacteriia</taxon>
        <taxon>Flavobacteriales</taxon>
        <taxon>Flavobacteriaceae</taxon>
        <taxon>Flavobacterium</taxon>
    </lineage>
</organism>
<gene>
    <name evidence="2" type="ORF">TRV642_0889</name>
</gene>
<evidence type="ECO:0000313" key="2">
    <source>
        <dbReference type="EMBL" id="CAI2765915.1"/>
    </source>
</evidence>
<dbReference type="RefSeq" id="WP_263362235.1">
    <property type="nucleotide sequence ID" value="NZ_BOVI01000005.1"/>
</dbReference>
<evidence type="ECO:0000313" key="3">
    <source>
        <dbReference type="Proteomes" id="UP001152749"/>
    </source>
</evidence>
<accession>A0A9W4X8T2</accession>